<dbReference type="Proteomes" id="UP000238479">
    <property type="component" value="Chromosome 3"/>
</dbReference>
<dbReference type="InterPro" id="IPR036865">
    <property type="entry name" value="CRAL-TRIO_dom_sf"/>
</dbReference>
<organism evidence="3 4">
    <name type="scientific">Rosa chinensis</name>
    <name type="common">China rose</name>
    <dbReference type="NCBI Taxonomy" id="74649"/>
    <lineage>
        <taxon>Eukaryota</taxon>
        <taxon>Viridiplantae</taxon>
        <taxon>Streptophyta</taxon>
        <taxon>Embryophyta</taxon>
        <taxon>Tracheophyta</taxon>
        <taxon>Spermatophyta</taxon>
        <taxon>Magnoliopsida</taxon>
        <taxon>eudicotyledons</taxon>
        <taxon>Gunneridae</taxon>
        <taxon>Pentapetalae</taxon>
        <taxon>rosids</taxon>
        <taxon>fabids</taxon>
        <taxon>Rosales</taxon>
        <taxon>Rosaceae</taxon>
        <taxon>Rosoideae</taxon>
        <taxon>Rosoideae incertae sedis</taxon>
        <taxon>Rosa</taxon>
    </lineage>
</organism>
<dbReference type="SMART" id="SM01100">
    <property type="entry name" value="CRAL_TRIO_N"/>
    <property type="match status" value="1"/>
</dbReference>
<dbReference type="STRING" id="74649.A0A2P6RH85"/>
<dbReference type="SUPFAM" id="SSF46938">
    <property type="entry name" value="CRAL/TRIO N-terminal domain"/>
    <property type="match status" value="1"/>
</dbReference>
<dbReference type="InterPro" id="IPR011074">
    <property type="entry name" value="CRAL/TRIO_N_dom"/>
</dbReference>
<evidence type="ECO:0000259" key="2">
    <source>
        <dbReference type="PROSITE" id="PS50191"/>
    </source>
</evidence>
<dbReference type="Gene3D" id="3.40.525.10">
    <property type="entry name" value="CRAL-TRIO lipid binding domain"/>
    <property type="match status" value="1"/>
</dbReference>
<evidence type="ECO:0000313" key="4">
    <source>
        <dbReference type="Proteomes" id="UP000238479"/>
    </source>
</evidence>
<reference evidence="3 4" key="1">
    <citation type="journal article" date="2018" name="Nat. Genet.">
        <title>The Rosa genome provides new insights in the design of modern roses.</title>
        <authorList>
            <person name="Bendahmane M."/>
        </authorList>
    </citation>
    <scope>NUCLEOTIDE SEQUENCE [LARGE SCALE GENOMIC DNA]</scope>
    <source>
        <strain evidence="4">cv. Old Blush</strain>
    </source>
</reference>
<dbReference type="AlphaFoldDB" id="A0A2P6RH85"/>
<feature type="domain" description="CRAL-TRIO" evidence="2">
    <location>
        <begin position="82"/>
        <end position="244"/>
    </location>
</feature>
<dbReference type="InterPro" id="IPR001251">
    <property type="entry name" value="CRAL-TRIO_dom"/>
</dbReference>
<name>A0A2P6RH85_ROSCH</name>
<dbReference type="OMA" id="KMKADES"/>
<dbReference type="GO" id="GO:0008526">
    <property type="term" value="F:phosphatidylinositol transfer activity"/>
    <property type="evidence" value="ECO:0007669"/>
    <property type="project" value="TreeGrafter"/>
</dbReference>
<evidence type="ECO:0000313" key="3">
    <source>
        <dbReference type="EMBL" id="PRQ45789.1"/>
    </source>
</evidence>
<dbReference type="Gramene" id="PRQ45789">
    <property type="protein sequence ID" value="PRQ45789"/>
    <property type="gene ID" value="RchiOBHm_Chr3g0495481"/>
</dbReference>
<dbReference type="Pfam" id="PF00650">
    <property type="entry name" value="CRAL_TRIO"/>
    <property type="match status" value="1"/>
</dbReference>
<sequence>MSFKKQRESTIEKTLLPDEQRAKIDEVKKMIGPIVDKLPMLCSEAEISRYLRARNWNTKKAGKMLKDSIKWRLEYKPEKIRWENVAHEAETGKIYKASYSDKYGRTVLIMRPGFQNTSAVNEQILYLVYCMENAINSNPDHEQMVWLINFQLWNTSSISLKVTRETAKVLQNHYPERLGLGILYNPPKIFESFWTMVKPFFEPKTFKKVKFVYSDNPQSLKTMAELFDIDKLDAAFGGRNACGFDYEAYAQRMKEDDKKMCDFIETGCSPSLQPSIMSELQQSDSVASDPGSEGSDEAAGLSSGDEAPAASSNIIDDKMQQDEPRLNTNDVANGDTKKQK</sequence>
<feature type="compositionally biased region" description="Basic and acidic residues" evidence="1">
    <location>
        <begin position="315"/>
        <end position="325"/>
    </location>
</feature>
<keyword evidence="4" id="KW-1185">Reference proteome</keyword>
<dbReference type="CDD" id="cd00170">
    <property type="entry name" value="SEC14"/>
    <property type="match status" value="1"/>
</dbReference>
<dbReference type="Pfam" id="PF03765">
    <property type="entry name" value="CRAL_TRIO_N"/>
    <property type="match status" value="1"/>
</dbReference>
<feature type="region of interest" description="Disordered" evidence="1">
    <location>
        <begin position="278"/>
        <end position="340"/>
    </location>
</feature>
<dbReference type="EMBL" id="PDCK01000041">
    <property type="protein sequence ID" value="PRQ45789.1"/>
    <property type="molecule type" value="Genomic_DNA"/>
</dbReference>
<dbReference type="InterPro" id="IPR052578">
    <property type="entry name" value="PI_Transfer_CRAL-TRIO"/>
</dbReference>
<dbReference type="PANTHER" id="PTHR45824">
    <property type="entry name" value="GH16843P"/>
    <property type="match status" value="1"/>
</dbReference>
<comment type="caution">
    <text evidence="3">The sequence shown here is derived from an EMBL/GenBank/DDBJ whole genome shotgun (WGS) entry which is preliminary data.</text>
</comment>
<proteinExistence type="predicted"/>
<dbReference type="FunFam" id="3.40.525.10:FF:000008">
    <property type="entry name" value="Phosphatidylinositol transfer protein 3"/>
    <property type="match status" value="1"/>
</dbReference>
<dbReference type="OrthoDB" id="75724at2759"/>
<evidence type="ECO:0000256" key="1">
    <source>
        <dbReference type="SAM" id="MobiDB-lite"/>
    </source>
</evidence>
<dbReference type="PROSITE" id="PS50191">
    <property type="entry name" value="CRAL_TRIO"/>
    <property type="match status" value="1"/>
</dbReference>
<protein>
    <submittedName>
        <fullName evidence="3">Putative CRAL-TRIO lipid binding domain, CRAL/TRIO domain-containing protein</fullName>
    </submittedName>
</protein>
<dbReference type="PANTHER" id="PTHR45824:SF18">
    <property type="entry name" value="OS01G0264700 PROTEIN"/>
    <property type="match status" value="1"/>
</dbReference>
<dbReference type="SUPFAM" id="SSF52087">
    <property type="entry name" value="CRAL/TRIO domain"/>
    <property type="match status" value="1"/>
</dbReference>
<accession>A0A2P6RH85</accession>
<dbReference type="InterPro" id="IPR036273">
    <property type="entry name" value="CRAL/TRIO_N_dom_sf"/>
</dbReference>
<gene>
    <name evidence="3" type="ORF">RchiOBHm_Chr3g0495481</name>
</gene>
<dbReference type="SMART" id="SM00516">
    <property type="entry name" value="SEC14"/>
    <property type="match status" value="1"/>
</dbReference>